<comment type="caution">
    <text evidence="1">The sequence shown here is derived from an EMBL/GenBank/DDBJ whole genome shotgun (WGS) entry which is preliminary data.</text>
</comment>
<organism evidence="1 2">
    <name type="scientific">Synaphobranchus kaupii</name>
    <name type="common">Kaup's arrowtooth eel</name>
    <dbReference type="NCBI Taxonomy" id="118154"/>
    <lineage>
        <taxon>Eukaryota</taxon>
        <taxon>Metazoa</taxon>
        <taxon>Chordata</taxon>
        <taxon>Craniata</taxon>
        <taxon>Vertebrata</taxon>
        <taxon>Euteleostomi</taxon>
        <taxon>Actinopterygii</taxon>
        <taxon>Neopterygii</taxon>
        <taxon>Teleostei</taxon>
        <taxon>Anguilliformes</taxon>
        <taxon>Synaphobranchidae</taxon>
        <taxon>Synaphobranchus</taxon>
    </lineage>
</organism>
<dbReference type="AlphaFoldDB" id="A0A9Q1IZ82"/>
<sequence length="96" mass="10693">MVLLYSAVCFQKLPRTKADRSRLLTEKRLAQNKCVWVRVNAFPQEPPAPDDEWKGGCCRSAARGLADGGVSHVLKRLPVIRNRDQLWLAPAIGPSP</sequence>
<dbReference type="Proteomes" id="UP001152622">
    <property type="component" value="Chromosome 5"/>
</dbReference>
<proteinExistence type="predicted"/>
<keyword evidence="2" id="KW-1185">Reference proteome</keyword>
<name>A0A9Q1IZ82_SYNKA</name>
<accession>A0A9Q1IZ82</accession>
<reference evidence="1" key="1">
    <citation type="journal article" date="2023" name="Science">
        <title>Genome structures resolve the early diversification of teleost fishes.</title>
        <authorList>
            <person name="Parey E."/>
            <person name="Louis A."/>
            <person name="Montfort J."/>
            <person name="Bouchez O."/>
            <person name="Roques C."/>
            <person name="Iampietro C."/>
            <person name="Lluch J."/>
            <person name="Castinel A."/>
            <person name="Donnadieu C."/>
            <person name="Desvignes T."/>
            <person name="Floi Bucao C."/>
            <person name="Jouanno E."/>
            <person name="Wen M."/>
            <person name="Mejri S."/>
            <person name="Dirks R."/>
            <person name="Jansen H."/>
            <person name="Henkel C."/>
            <person name="Chen W.J."/>
            <person name="Zahm M."/>
            <person name="Cabau C."/>
            <person name="Klopp C."/>
            <person name="Thompson A.W."/>
            <person name="Robinson-Rechavi M."/>
            <person name="Braasch I."/>
            <person name="Lecointre G."/>
            <person name="Bobe J."/>
            <person name="Postlethwait J.H."/>
            <person name="Berthelot C."/>
            <person name="Roest Crollius H."/>
            <person name="Guiguen Y."/>
        </authorList>
    </citation>
    <scope>NUCLEOTIDE SEQUENCE</scope>
    <source>
        <strain evidence="1">WJC10195</strain>
    </source>
</reference>
<dbReference type="EMBL" id="JAINUF010000005">
    <property type="protein sequence ID" value="KAJ8358862.1"/>
    <property type="molecule type" value="Genomic_DNA"/>
</dbReference>
<evidence type="ECO:0000313" key="1">
    <source>
        <dbReference type="EMBL" id="KAJ8358862.1"/>
    </source>
</evidence>
<gene>
    <name evidence="1" type="ORF">SKAU_G00153870</name>
</gene>
<protein>
    <submittedName>
        <fullName evidence="1">Uncharacterized protein</fullName>
    </submittedName>
</protein>
<evidence type="ECO:0000313" key="2">
    <source>
        <dbReference type="Proteomes" id="UP001152622"/>
    </source>
</evidence>